<comment type="caution">
    <text evidence="1">The sequence shown here is derived from an EMBL/GenBank/DDBJ whole genome shotgun (WGS) entry which is preliminary data.</text>
</comment>
<organism evidence="1 2">
    <name type="scientific">Aureobasidium melanogenum</name>
    <name type="common">Aureobasidium pullulans var. melanogenum</name>
    <dbReference type="NCBI Taxonomy" id="46634"/>
    <lineage>
        <taxon>Eukaryota</taxon>
        <taxon>Fungi</taxon>
        <taxon>Dikarya</taxon>
        <taxon>Ascomycota</taxon>
        <taxon>Pezizomycotina</taxon>
        <taxon>Dothideomycetes</taxon>
        <taxon>Dothideomycetidae</taxon>
        <taxon>Dothideales</taxon>
        <taxon>Saccotheciaceae</taxon>
        <taxon>Aureobasidium</taxon>
    </lineage>
</organism>
<evidence type="ECO:0000313" key="1">
    <source>
        <dbReference type="EMBL" id="KAG9687680.1"/>
    </source>
</evidence>
<evidence type="ECO:0000313" key="2">
    <source>
        <dbReference type="Proteomes" id="UP000779574"/>
    </source>
</evidence>
<reference evidence="1" key="1">
    <citation type="journal article" date="2021" name="J Fungi (Basel)">
        <title>Virulence traits and population genomics of the black yeast Aureobasidium melanogenum.</title>
        <authorList>
            <person name="Cernosa A."/>
            <person name="Sun X."/>
            <person name="Gostincar C."/>
            <person name="Fang C."/>
            <person name="Gunde-Cimerman N."/>
            <person name="Song Z."/>
        </authorList>
    </citation>
    <scope>NUCLEOTIDE SEQUENCE</scope>
    <source>
        <strain evidence="1">EXF-9911</strain>
    </source>
</reference>
<gene>
    <name evidence="1" type="ORF">KCU76_g10152</name>
</gene>
<accession>A0A9P8EE60</accession>
<dbReference type="EMBL" id="JAHFXF010000442">
    <property type="protein sequence ID" value="KAG9687680.1"/>
    <property type="molecule type" value="Genomic_DNA"/>
</dbReference>
<protein>
    <submittedName>
        <fullName evidence="1">Uncharacterized protein</fullName>
    </submittedName>
</protein>
<feature type="non-terminal residue" evidence="1">
    <location>
        <position position="1"/>
    </location>
</feature>
<proteinExistence type="predicted"/>
<name>A0A9P8EE60_AURME</name>
<reference evidence="1" key="2">
    <citation type="submission" date="2021-08" db="EMBL/GenBank/DDBJ databases">
        <authorList>
            <person name="Gostincar C."/>
            <person name="Sun X."/>
            <person name="Song Z."/>
            <person name="Gunde-Cimerman N."/>
        </authorList>
    </citation>
    <scope>NUCLEOTIDE SEQUENCE</scope>
    <source>
        <strain evidence="1">EXF-9911</strain>
    </source>
</reference>
<sequence>MIFNHCNKDDDIQDTRLNVRLVCKGLEPVIAHMLAQEWSGRLDLQINKRSMEGLAQIRPIFASHLKAIRLCTQRMDKVGKIDCSDATTKDRVKKLRDSILEVGDWSDEYYEHKLVWMKDDIMSHNQNAEEQQEQFMTGGPLKSLLRALQTLMACHNNSVTLGTYDLGERSILFSEMRLRGFGIEARRPYQWLPSQSDQYPTARWKLQALQHRAHRHFLGTTSIVYRVFGATAAPFFNSVFSVPSEPRVSVIQSDGWRLEMVNHCFLPDGDSWSFSSFDKANYGALYDYVRIKEFKSVVLKSIQGPEGFLESDLNLQAKSLERLELSTVFLGETQSDTAMQGASLKFLIYLQSLVSLQILILEKVQDVSDPDVPYHIQKERVAWNGYAEVQAGLNDLIAKVKAHYSQL</sequence>
<dbReference type="AlphaFoldDB" id="A0A9P8EE60"/>
<dbReference type="Proteomes" id="UP000779574">
    <property type="component" value="Unassembled WGS sequence"/>
</dbReference>